<evidence type="ECO:0000313" key="2">
    <source>
        <dbReference type="Proteomes" id="UP000253509"/>
    </source>
</evidence>
<keyword evidence="2" id="KW-1185">Reference proteome</keyword>
<reference evidence="1 2" key="1">
    <citation type="submission" date="2018-06" db="EMBL/GenBank/DDBJ databases">
        <title>Freshwater and sediment microbial communities from various areas in North America, analyzing microbe dynamics in response to fracking.</title>
        <authorList>
            <person name="Lamendella R."/>
        </authorList>
    </citation>
    <scope>NUCLEOTIDE SEQUENCE [LARGE SCALE GENOMIC DNA]</scope>
    <source>
        <strain evidence="1 2">3b_TX</strain>
    </source>
</reference>
<sequence>MLNWNDAQATRIEAELVLPLISNATRLSQQADDALASVARAREEL</sequence>
<name>A0A366IP76_9MICO</name>
<organism evidence="1 2">
    <name type="scientific">Brevibacterium celere</name>
    <dbReference type="NCBI Taxonomy" id="225845"/>
    <lineage>
        <taxon>Bacteria</taxon>
        <taxon>Bacillati</taxon>
        <taxon>Actinomycetota</taxon>
        <taxon>Actinomycetes</taxon>
        <taxon>Micrococcales</taxon>
        <taxon>Brevibacteriaceae</taxon>
        <taxon>Brevibacterium</taxon>
    </lineage>
</organism>
<dbReference type="EMBL" id="QNSB01000002">
    <property type="protein sequence ID" value="RBP73580.1"/>
    <property type="molecule type" value="Genomic_DNA"/>
</dbReference>
<dbReference type="Proteomes" id="UP000253509">
    <property type="component" value="Unassembled WGS sequence"/>
</dbReference>
<protein>
    <submittedName>
        <fullName evidence="1">Uncharacterized protein</fullName>
    </submittedName>
</protein>
<gene>
    <name evidence="1" type="ORF">DFO65_102108</name>
</gene>
<proteinExistence type="predicted"/>
<comment type="caution">
    <text evidence="1">The sequence shown here is derived from an EMBL/GenBank/DDBJ whole genome shotgun (WGS) entry which is preliminary data.</text>
</comment>
<dbReference type="AlphaFoldDB" id="A0A366IP76"/>
<evidence type="ECO:0000313" key="1">
    <source>
        <dbReference type="EMBL" id="RBP73580.1"/>
    </source>
</evidence>
<accession>A0A366IP76</accession>